<feature type="transmembrane region" description="Helical" evidence="7">
    <location>
        <begin position="766"/>
        <end position="785"/>
    </location>
</feature>
<feature type="transmembrane region" description="Helical" evidence="7">
    <location>
        <begin position="21"/>
        <end position="43"/>
    </location>
</feature>
<feature type="domain" description="ABC3 transporter permease C-terminal" evidence="8">
    <location>
        <begin position="717"/>
        <end position="831"/>
    </location>
</feature>
<keyword evidence="10" id="KW-1185">Reference proteome</keyword>
<feature type="transmembrane region" description="Helical" evidence="7">
    <location>
        <begin position="710"/>
        <end position="736"/>
    </location>
</feature>
<feature type="transmembrane region" description="Helical" evidence="7">
    <location>
        <begin position="296"/>
        <end position="321"/>
    </location>
</feature>
<comment type="subcellular location">
    <subcellularLocation>
        <location evidence="1">Cell membrane</location>
        <topology evidence="1">Multi-pass membrane protein</topology>
    </subcellularLocation>
</comment>
<keyword evidence="2" id="KW-1003">Cell membrane</keyword>
<dbReference type="InterPro" id="IPR003838">
    <property type="entry name" value="ABC3_permease_C"/>
</dbReference>
<feature type="transmembrane region" description="Helical" evidence="7">
    <location>
        <begin position="352"/>
        <end position="377"/>
    </location>
</feature>
<evidence type="ECO:0000256" key="4">
    <source>
        <dbReference type="ARBA" id="ARBA00022989"/>
    </source>
</evidence>
<dbReference type="PANTHER" id="PTHR30572">
    <property type="entry name" value="MEMBRANE COMPONENT OF TRANSPORTER-RELATED"/>
    <property type="match status" value="1"/>
</dbReference>
<dbReference type="Pfam" id="PF02687">
    <property type="entry name" value="FtsX"/>
    <property type="match status" value="2"/>
</dbReference>
<dbReference type="GO" id="GO:0022857">
    <property type="term" value="F:transmembrane transporter activity"/>
    <property type="evidence" value="ECO:0007669"/>
    <property type="project" value="TreeGrafter"/>
</dbReference>
<evidence type="ECO:0000256" key="7">
    <source>
        <dbReference type="SAM" id="Phobius"/>
    </source>
</evidence>
<sequence length="838" mass="93499">MKPVNYFLFSGLKKLFNQKRFTLPILLSLSITIGLLIGALVIANNNALKPLSGVSKAQNISSVVIDLNMTDTLSFETMTSRADFGQFMRHFDAREQAFVFEKQQSLPQFNGESLDSYVFKAHFAALDIMGTKTIKGSALNERNFESGVWISESLYEKQRQAGNDLLGKTITIGPSAQLVVGIIEDIALPRKLTLASTDTSSNIVNLAVPQVWIFEDFSKIPDSSTDGQMASELSYLYIDTTKVTIPNREDFFKWYLTTVDDSQKMMYEVFLKKPDSNLELSAYREDVMPGAKKMSLFLLLSASLLALIAIVNVTNLFNAYYTARFNEFSVRLIHGARKSVLRRQLMLENTPLMVFSILLAVIIANLFIAFLPLLSLTSLSRNGTMEIDALAITAIIAITLLAFYIGIYLSLSRIKEKALQGYIQSSGKGVSMDYQNPLTKTLVSTQLALTIVFSFAGLAIAYKNYNIAFSDMGYQVEHIHNLELKTDDSDWADSFNKEEQAFYGSDAHQLTSSIVEVIEQSALKVSVISQDYGVLANIYKFYTQLVTKEDGSTQMLSYSPLHLQPGYLEQAGINIIAGKSITTEQYQQNEKVAVVTKNLADAVYPKLSYADIIGKPVNKDSSSIIIGIAENFRRHPSSMSRESAYIFRPDIHITDTLRFTLKTQNGAELNDLLESDLLLSKIQVRHPQIKSLSFKSYQDHVNAATMQQRIIFYTSLILVTFTLLLAVVGISGLTILTTKQKSYELAIRMTQGATRLDLVSLMLKRAVIMLVAGVAVGSVITLWVYDYINLNFNAELPAFNWVALMALILMSSVIYLLSVMLPTWNIVAQNPLSALRRD</sequence>
<organism evidence="9 10">
    <name type="scientific">Psychrosphaera haliotis</name>
    <dbReference type="NCBI Taxonomy" id="555083"/>
    <lineage>
        <taxon>Bacteria</taxon>
        <taxon>Pseudomonadati</taxon>
        <taxon>Pseudomonadota</taxon>
        <taxon>Gammaproteobacteria</taxon>
        <taxon>Alteromonadales</taxon>
        <taxon>Pseudoalteromonadaceae</taxon>
        <taxon>Psychrosphaera</taxon>
    </lineage>
</organism>
<feature type="transmembrane region" description="Helical" evidence="7">
    <location>
        <begin position="389"/>
        <end position="411"/>
    </location>
</feature>
<evidence type="ECO:0000256" key="3">
    <source>
        <dbReference type="ARBA" id="ARBA00022692"/>
    </source>
</evidence>
<dbReference type="InterPro" id="IPR050250">
    <property type="entry name" value="Macrolide_Exporter_MacB"/>
</dbReference>
<keyword evidence="5 7" id="KW-0472">Membrane</keyword>
<gene>
    <name evidence="9" type="ORF">GNP35_09125</name>
</gene>
<dbReference type="AlphaFoldDB" id="A0A6N8F7U1"/>
<dbReference type="EMBL" id="WOCD01000003">
    <property type="protein sequence ID" value="MUH72635.1"/>
    <property type="molecule type" value="Genomic_DNA"/>
</dbReference>
<evidence type="ECO:0000256" key="2">
    <source>
        <dbReference type="ARBA" id="ARBA00022475"/>
    </source>
</evidence>
<proteinExistence type="inferred from homology"/>
<evidence type="ECO:0000313" key="10">
    <source>
        <dbReference type="Proteomes" id="UP000439994"/>
    </source>
</evidence>
<comment type="caution">
    <text evidence="9">The sequence shown here is derived from an EMBL/GenBank/DDBJ whole genome shotgun (WGS) entry which is preliminary data.</text>
</comment>
<evidence type="ECO:0000256" key="5">
    <source>
        <dbReference type="ARBA" id="ARBA00023136"/>
    </source>
</evidence>
<dbReference type="GO" id="GO:0005886">
    <property type="term" value="C:plasma membrane"/>
    <property type="evidence" value="ECO:0007669"/>
    <property type="project" value="UniProtKB-SubCell"/>
</dbReference>
<evidence type="ECO:0000313" key="9">
    <source>
        <dbReference type="EMBL" id="MUH72635.1"/>
    </source>
</evidence>
<dbReference type="RefSeq" id="WP_155695797.1">
    <property type="nucleotide sequence ID" value="NZ_WOCD01000003.1"/>
</dbReference>
<accession>A0A6N8F7U1</accession>
<reference evidence="9 10" key="1">
    <citation type="submission" date="2019-11" db="EMBL/GenBank/DDBJ databases">
        <title>P. haliotis isolates from Z. marina roots.</title>
        <authorList>
            <person name="Cohen M."/>
            <person name="Jospin G."/>
            <person name="Eisen J.A."/>
            <person name="Coil D.A."/>
        </authorList>
    </citation>
    <scope>NUCLEOTIDE SEQUENCE [LARGE SCALE GENOMIC DNA]</scope>
    <source>
        <strain evidence="9 10">UCD-MCMsp1aY</strain>
    </source>
</reference>
<keyword evidence="4 7" id="KW-1133">Transmembrane helix</keyword>
<protein>
    <submittedName>
        <fullName evidence="9">FtsX-like permease family protein</fullName>
    </submittedName>
</protein>
<dbReference type="OrthoDB" id="5711186at2"/>
<evidence type="ECO:0000259" key="8">
    <source>
        <dbReference type="Pfam" id="PF02687"/>
    </source>
</evidence>
<name>A0A6N8F7U1_9GAMM</name>
<dbReference type="PANTHER" id="PTHR30572:SF4">
    <property type="entry name" value="ABC TRANSPORTER PERMEASE YTRF"/>
    <property type="match status" value="1"/>
</dbReference>
<feature type="domain" description="ABC3 transporter permease C-terminal" evidence="8">
    <location>
        <begin position="302"/>
        <end position="415"/>
    </location>
</feature>
<feature type="transmembrane region" description="Helical" evidence="7">
    <location>
        <begin position="442"/>
        <end position="462"/>
    </location>
</feature>
<keyword evidence="3 7" id="KW-0812">Transmembrane</keyword>
<dbReference type="Proteomes" id="UP000439994">
    <property type="component" value="Unassembled WGS sequence"/>
</dbReference>
<feature type="transmembrane region" description="Helical" evidence="7">
    <location>
        <begin position="805"/>
        <end position="827"/>
    </location>
</feature>
<comment type="similarity">
    <text evidence="6">Belongs to the ABC-4 integral membrane protein family.</text>
</comment>
<evidence type="ECO:0000256" key="1">
    <source>
        <dbReference type="ARBA" id="ARBA00004651"/>
    </source>
</evidence>
<evidence type="ECO:0000256" key="6">
    <source>
        <dbReference type="ARBA" id="ARBA00038076"/>
    </source>
</evidence>